<dbReference type="GO" id="GO:0009089">
    <property type="term" value="P:lysine biosynthetic process via diaminopimelate"/>
    <property type="evidence" value="ECO:0007669"/>
    <property type="project" value="InterPro"/>
</dbReference>
<evidence type="ECO:0000256" key="4">
    <source>
        <dbReference type="ARBA" id="ARBA00023163"/>
    </source>
</evidence>
<dbReference type="InterPro" id="IPR036390">
    <property type="entry name" value="WH_DNA-bd_sf"/>
</dbReference>
<dbReference type="SUPFAM" id="SSF53850">
    <property type="entry name" value="Periplasmic binding protein-like II"/>
    <property type="match status" value="1"/>
</dbReference>
<dbReference type="PANTHER" id="PTHR30427">
    <property type="entry name" value="TRANSCRIPTIONAL ACTIVATOR PROTEIN LYSR"/>
    <property type="match status" value="1"/>
</dbReference>
<dbReference type="GO" id="GO:0010628">
    <property type="term" value="P:positive regulation of gene expression"/>
    <property type="evidence" value="ECO:0007669"/>
    <property type="project" value="TreeGrafter"/>
</dbReference>
<dbReference type="RefSeq" id="WP_012428351.1">
    <property type="nucleotide sequence ID" value="NC_010676.1"/>
</dbReference>
<dbReference type="STRING" id="398527.Bphyt_6544"/>
<keyword evidence="2" id="KW-0805">Transcription regulation</keyword>
<dbReference type="OrthoDB" id="8849678at2"/>
<evidence type="ECO:0000313" key="6">
    <source>
        <dbReference type="EMBL" id="ACD20847.1"/>
    </source>
</evidence>
<dbReference type="Proteomes" id="UP000001739">
    <property type="component" value="Chromosome 2"/>
</dbReference>
<dbReference type="Gene3D" id="3.40.190.290">
    <property type="match status" value="1"/>
</dbReference>
<protein>
    <submittedName>
        <fullName evidence="6">Transcriptional regulator, LysR family</fullName>
    </submittedName>
</protein>
<dbReference type="Pfam" id="PF00126">
    <property type="entry name" value="HTH_1"/>
    <property type="match status" value="1"/>
</dbReference>
<dbReference type="GO" id="GO:0043565">
    <property type="term" value="F:sequence-specific DNA binding"/>
    <property type="evidence" value="ECO:0007669"/>
    <property type="project" value="TreeGrafter"/>
</dbReference>
<sequence>MRRQVNLRQVEAFKAVIERGTVSAAADALFVSQPAVSKLLANLEDDCDLKLFERVRGKLAPTRHGMRLYAEIDRVFSGLRQVEHAIASIHRDDQKQLTVGVLQALSGSFINRVVKSFLRIHPDVMITIHTRDSPFLAEWLSTQQIDVGLISSIVDNPYIERDTLIEHPLICVLPPGHHLCSKPVIDISDLNEEDFITFPESTLTRQRVDALFEQNAVRPRIVMQASTAPTICEAVAAGIGVSLVHPLFTDGVKERLVLRRFTPSTPFSFQLCRNRSSNNVQLVDDFLREAKRVSDETSKELMMGS</sequence>
<feature type="domain" description="HTH lysR-type" evidence="5">
    <location>
        <begin position="5"/>
        <end position="62"/>
    </location>
</feature>
<dbReference type="EMBL" id="CP001053">
    <property type="protein sequence ID" value="ACD20847.1"/>
    <property type="molecule type" value="Genomic_DNA"/>
</dbReference>
<dbReference type="HOGENOM" id="CLU_039613_6_3_4"/>
<dbReference type="InterPro" id="IPR037414">
    <property type="entry name" value="LysR_PBP2"/>
</dbReference>
<dbReference type="KEGG" id="bpy:Bphyt_6544"/>
<evidence type="ECO:0000313" key="7">
    <source>
        <dbReference type="Proteomes" id="UP000001739"/>
    </source>
</evidence>
<dbReference type="PROSITE" id="PS50931">
    <property type="entry name" value="HTH_LYSR"/>
    <property type="match status" value="1"/>
</dbReference>
<proteinExistence type="inferred from homology"/>
<keyword evidence="4" id="KW-0804">Transcription</keyword>
<evidence type="ECO:0000256" key="2">
    <source>
        <dbReference type="ARBA" id="ARBA00023015"/>
    </source>
</evidence>
<dbReference type="PRINTS" id="PR00039">
    <property type="entry name" value="HTHLYSR"/>
</dbReference>
<dbReference type="eggNOG" id="COG0583">
    <property type="taxonomic scope" value="Bacteria"/>
</dbReference>
<name>B2TBA5_PARPJ</name>
<comment type="similarity">
    <text evidence="1">Belongs to the LysR transcriptional regulatory family.</text>
</comment>
<dbReference type="GO" id="GO:0003700">
    <property type="term" value="F:DNA-binding transcription factor activity"/>
    <property type="evidence" value="ECO:0007669"/>
    <property type="project" value="InterPro"/>
</dbReference>
<dbReference type="InterPro" id="IPR036388">
    <property type="entry name" value="WH-like_DNA-bd_sf"/>
</dbReference>
<dbReference type="SUPFAM" id="SSF46785">
    <property type="entry name" value="Winged helix' DNA-binding domain"/>
    <property type="match status" value="1"/>
</dbReference>
<dbReference type="InterPro" id="IPR000847">
    <property type="entry name" value="LysR_HTH_N"/>
</dbReference>
<dbReference type="AlphaFoldDB" id="B2TBA5"/>
<dbReference type="InterPro" id="IPR005119">
    <property type="entry name" value="LysR_subst-bd"/>
</dbReference>
<reference evidence="6 7" key="1">
    <citation type="journal article" date="2011" name="J. Bacteriol.">
        <title>Complete genome sequence of the plant growth-promoting endophyte Burkholderia phytofirmans strain PsJN.</title>
        <authorList>
            <person name="Weilharter A."/>
            <person name="Mitter B."/>
            <person name="Shin M.V."/>
            <person name="Chain P.S."/>
            <person name="Nowak J."/>
            <person name="Sessitsch A."/>
        </authorList>
    </citation>
    <scope>NUCLEOTIDE SEQUENCE [LARGE SCALE GENOMIC DNA]</scope>
    <source>
        <strain evidence="7">DSM 17436 / LMG 22146 / PsJN</strain>
    </source>
</reference>
<accession>B2TBA5</accession>
<evidence type="ECO:0000256" key="3">
    <source>
        <dbReference type="ARBA" id="ARBA00023125"/>
    </source>
</evidence>
<organism evidence="6 7">
    <name type="scientific">Paraburkholderia phytofirmans (strain DSM 17436 / LMG 22146 / PsJN)</name>
    <name type="common">Burkholderia phytofirmans</name>
    <dbReference type="NCBI Taxonomy" id="398527"/>
    <lineage>
        <taxon>Bacteria</taxon>
        <taxon>Pseudomonadati</taxon>
        <taxon>Pseudomonadota</taxon>
        <taxon>Betaproteobacteria</taxon>
        <taxon>Burkholderiales</taxon>
        <taxon>Burkholderiaceae</taxon>
        <taxon>Paraburkholderia</taxon>
    </lineage>
</organism>
<evidence type="ECO:0000259" key="5">
    <source>
        <dbReference type="PROSITE" id="PS50931"/>
    </source>
</evidence>
<dbReference type="CDD" id="cd08456">
    <property type="entry name" value="PBP2_LysR"/>
    <property type="match status" value="1"/>
</dbReference>
<evidence type="ECO:0000256" key="1">
    <source>
        <dbReference type="ARBA" id="ARBA00009437"/>
    </source>
</evidence>
<keyword evidence="3" id="KW-0238">DNA-binding</keyword>
<dbReference type="Pfam" id="PF03466">
    <property type="entry name" value="LysR_substrate"/>
    <property type="match status" value="1"/>
</dbReference>
<gene>
    <name evidence="6" type="ordered locus">Bphyt_6544</name>
</gene>
<dbReference type="Gene3D" id="1.10.10.10">
    <property type="entry name" value="Winged helix-like DNA-binding domain superfamily/Winged helix DNA-binding domain"/>
    <property type="match status" value="1"/>
</dbReference>
<dbReference type="PANTHER" id="PTHR30427:SF1">
    <property type="entry name" value="TRANSCRIPTIONAL ACTIVATOR PROTEIN LYSR"/>
    <property type="match status" value="1"/>
</dbReference>